<sequence length="78" mass="8970">MAGNCGINPNDFVMKLNNLLQARGQLNTLTWRESFTGPAHGPEWTISACTTKSTDTAPIRRNRELGIRRREWLWISWL</sequence>
<gene>
    <name evidence="1" type="ORF">RSOLAG22IIIB_06185</name>
</gene>
<evidence type="ECO:0000313" key="1">
    <source>
        <dbReference type="EMBL" id="CUA76279.1"/>
    </source>
</evidence>
<organism evidence="1 2">
    <name type="scientific">Rhizoctonia solani</name>
    <dbReference type="NCBI Taxonomy" id="456999"/>
    <lineage>
        <taxon>Eukaryota</taxon>
        <taxon>Fungi</taxon>
        <taxon>Dikarya</taxon>
        <taxon>Basidiomycota</taxon>
        <taxon>Agaricomycotina</taxon>
        <taxon>Agaricomycetes</taxon>
        <taxon>Cantharellales</taxon>
        <taxon>Ceratobasidiaceae</taxon>
        <taxon>Rhizoctonia</taxon>
    </lineage>
</organism>
<keyword evidence="2" id="KW-1185">Reference proteome</keyword>
<protein>
    <submittedName>
        <fullName evidence="1">Uncharacterized protein</fullName>
    </submittedName>
</protein>
<evidence type="ECO:0000313" key="2">
    <source>
        <dbReference type="Proteomes" id="UP000044841"/>
    </source>
</evidence>
<accession>A0A0K6GD16</accession>
<dbReference type="EMBL" id="CYGV01001656">
    <property type="protein sequence ID" value="CUA76279.1"/>
    <property type="molecule type" value="Genomic_DNA"/>
</dbReference>
<name>A0A0K6GD16_9AGAM</name>
<dbReference type="Proteomes" id="UP000044841">
    <property type="component" value="Unassembled WGS sequence"/>
</dbReference>
<proteinExistence type="predicted"/>
<reference evidence="1 2" key="1">
    <citation type="submission" date="2015-07" db="EMBL/GenBank/DDBJ databases">
        <authorList>
            <person name="Noorani M."/>
        </authorList>
    </citation>
    <scope>NUCLEOTIDE SEQUENCE [LARGE SCALE GENOMIC DNA]</scope>
    <source>
        <strain evidence="1">BBA 69670</strain>
    </source>
</reference>
<dbReference type="AlphaFoldDB" id="A0A0K6GD16"/>